<feature type="region of interest" description="Disordered" evidence="1">
    <location>
        <begin position="1"/>
        <end position="44"/>
    </location>
</feature>
<proteinExistence type="predicted"/>
<name>A0AAD8XCJ8_GLOAC</name>
<accession>A0AAD8XCJ8</accession>
<comment type="caution">
    <text evidence="2">The sequence shown here is derived from an EMBL/GenBank/DDBJ whole genome shotgun (WGS) entry which is preliminary data.</text>
</comment>
<dbReference type="GeneID" id="85385073"/>
<dbReference type="EMBL" id="JAHMHS010000169">
    <property type="protein sequence ID" value="KAK1710576.1"/>
    <property type="molecule type" value="Genomic_DNA"/>
</dbReference>
<gene>
    <name evidence="2" type="ORF">BDZ83DRAFT_124733</name>
</gene>
<feature type="compositionally biased region" description="Low complexity" evidence="1">
    <location>
        <begin position="26"/>
        <end position="38"/>
    </location>
</feature>
<evidence type="ECO:0000256" key="1">
    <source>
        <dbReference type="SAM" id="MobiDB-lite"/>
    </source>
</evidence>
<reference evidence="2" key="1">
    <citation type="submission" date="2021-12" db="EMBL/GenBank/DDBJ databases">
        <title>Comparative genomics, transcriptomics and evolutionary studies reveal genomic signatures of adaptation to plant cell wall in hemibiotrophic fungi.</title>
        <authorList>
            <consortium name="DOE Joint Genome Institute"/>
            <person name="Baroncelli R."/>
            <person name="Diaz J.F."/>
            <person name="Benocci T."/>
            <person name="Peng M."/>
            <person name="Battaglia E."/>
            <person name="Haridas S."/>
            <person name="Andreopoulos W."/>
            <person name="Labutti K."/>
            <person name="Pangilinan J."/>
            <person name="Floch G.L."/>
            <person name="Makela M.R."/>
            <person name="Henrissat B."/>
            <person name="Grigoriev I.V."/>
            <person name="Crouch J.A."/>
            <person name="De Vries R.P."/>
            <person name="Sukno S.A."/>
            <person name="Thon M.R."/>
        </authorList>
    </citation>
    <scope>NUCLEOTIDE SEQUENCE</scope>
    <source>
        <strain evidence="2">CBS 112980</strain>
    </source>
</reference>
<protein>
    <submittedName>
        <fullName evidence="2">Uncharacterized protein</fullName>
    </submittedName>
</protein>
<dbReference type="RefSeq" id="XP_060358855.1">
    <property type="nucleotide sequence ID" value="XM_060501174.1"/>
</dbReference>
<sequence>MVSLDCPSDVPSSLSPTDTNVDAQASISKISRKSISGSPRKEPSSAAPIALAVSASLMENSSIMPSASWLSGAKSVRCSCSAGLLGGSPISASSCRTPDTVPPSSTSTSCGASASPLVTSFAVASSSPTLSGVPRTLLPTSPASMGSPISAVLWPGSDVDLFRRRRVTRRRRPIPCIPLTSSTSWFGWTSVQAIHANGTRHLCQDLQNDSRRECFGRPVRGQLHLIDPIEIGFCCPQVRRYGIEAITDCVEVRSEPI</sequence>
<dbReference type="Proteomes" id="UP001244207">
    <property type="component" value="Unassembled WGS sequence"/>
</dbReference>
<evidence type="ECO:0000313" key="3">
    <source>
        <dbReference type="Proteomes" id="UP001244207"/>
    </source>
</evidence>
<dbReference type="AlphaFoldDB" id="A0AAD8XCJ8"/>
<keyword evidence="3" id="KW-1185">Reference proteome</keyword>
<organism evidence="2 3">
    <name type="scientific">Glomerella acutata</name>
    <name type="common">Colletotrichum acutatum</name>
    <dbReference type="NCBI Taxonomy" id="27357"/>
    <lineage>
        <taxon>Eukaryota</taxon>
        <taxon>Fungi</taxon>
        <taxon>Dikarya</taxon>
        <taxon>Ascomycota</taxon>
        <taxon>Pezizomycotina</taxon>
        <taxon>Sordariomycetes</taxon>
        <taxon>Hypocreomycetidae</taxon>
        <taxon>Glomerellales</taxon>
        <taxon>Glomerellaceae</taxon>
        <taxon>Colletotrichum</taxon>
        <taxon>Colletotrichum acutatum species complex</taxon>
    </lineage>
</organism>
<evidence type="ECO:0000313" key="2">
    <source>
        <dbReference type="EMBL" id="KAK1710576.1"/>
    </source>
</evidence>
<feature type="compositionally biased region" description="Polar residues" evidence="1">
    <location>
        <begin position="10"/>
        <end position="25"/>
    </location>
</feature>